<keyword evidence="1" id="KW-0175">Coiled coil</keyword>
<feature type="compositionally biased region" description="Basic and acidic residues" evidence="2">
    <location>
        <begin position="549"/>
        <end position="558"/>
    </location>
</feature>
<name>A0A0F7VAP3_TOXGV</name>
<organism evidence="3">
    <name type="scientific">Toxoplasma gondii (strain ATCC 50861 / VEG)</name>
    <dbReference type="NCBI Taxonomy" id="432359"/>
    <lineage>
        <taxon>Eukaryota</taxon>
        <taxon>Sar</taxon>
        <taxon>Alveolata</taxon>
        <taxon>Apicomplexa</taxon>
        <taxon>Conoidasida</taxon>
        <taxon>Coccidia</taxon>
        <taxon>Eucoccidiorida</taxon>
        <taxon>Eimeriorina</taxon>
        <taxon>Sarcocystidae</taxon>
        <taxon>Toxoplasma</taxon>
    </lineage>
</organism>
<feature type="region of interest" description="Disordered" evidence="2">
    <location>
        <begin position="886"/>
        <end position="1032"/>
    </location>
</feature>
<feature type="region of interest" description="Disordered" evidence="2">
    <location>
        <begin position="768"/>
        <end position="788"/>
    </location>
</feature>
<feature type="compositionally biased region" description="Polar residues" evidence="2">
    <location>
        <begin position="1131"/>
        <end position="1141"/>
    </location>
</feature>
<feature type="compositionally biased region" description="Low complexity" evidence="2">
    <location>
        <begin position="356"/>
        <end position="366"/>
    </location>
</feature>
<feature type="region of interest" description="Disordered" evidence="2">
    <location>
        <begin position="400"/>
        <end position="432"/>
    </location>
</feature>
<feature type="coiled-coil region" evidence="1">
    <location>
        <begin position="91"/>
        <end position="125"/>
    </location>
</feature>
<accession>A0A0F7VAP3</accession>
<evidence type="ECO:0000256" key="2">
    <source>
        <dbReference type="SAM" id="MobiDB-lite"/>
    </source>
</evidence>
<protein>
    <submittedName>
        <fullName evidence="3">Uncharacterized protein</fullName>
    </submittedName>
</protein>
<feature type="coiled-coil region" evidence="1">
    <location>
        <begin position="153"/>
        <end position="180"/>
    </location>
</feature>
<feature type="region of interest" description="Disordered" evidence="2">
    <location>
        <begin position="56"/>
        <end position="77"/>
    </location>
</feature>
<feature type="compositionally biased region" description="Low complexity" evidence="2">
    <location>
        <begin position="1010"/>
        <end position="1026"/>
    </location>
</feature>
<evidence type="ECO:0000256" key="1">
    <source>
        <dbReference type="SAM" id="Coils"/>
    </source>
</evidence>
<proteinExistence type="predicted"/>
<feature type="compositionally biased region" description="Polar residues" evidence="2">
    <location>
        <begin position="64"/>
        <end position="73"/>
    </location>
</feature>
<sequence>MWTRDTWHSLQRVSPRYAFSDLAAHLGNTGDACTNHLTPLDVEPLASPFCTGWGTQEDRDRNSRFSAKSSSPTKVPGLNGEILEPCYKAKAKESAEQLDEAKGANRKLTEDLAAAEGLLEQLRANTVSKHDHDDVKALLSDAQETIKSRAAEVELVKKQLQAEQQEKAKLQVALSAMKQAGSRGRRRNGPVNADAVDWAEQQQSTTGIAHLLRELEKLRSSIKTKDQRGRQLQDEVSQIRESLAVERRKAEKAQQQLACFMQRMDSLRRHRIQTEARACRQAQASGEIASLRAELASEKENRQILLQILDHYVPDVVGELRQRMHTPSSCFPPSLDPRGVGHPGQTEKLSPFAATSPCSSRPACRSPKPESGCIGVSRREGNSGVCAAAAEFRSLPPLVASREPLPSSPSVPRPISATANAEDWTGSRASSPDDRLRLLRTRGLFRRFAYGDDPSEGESGPSAALNLLEPVKELSSATQLTVEQMAFEEKVCRHDESWAREENPVHWRSASEAGVRPLPPLVETVPATDSASLSTKRVPSVSLARRLVETRLPQRERQSPQGERALLLTNGKAEDEEKQASFSGHKRTEKEEDTKQQTTRVCSEGSPDKTHFRGSFQPAPGTRQPTSATLSLTTPMAPPTPHCQPLSPLSQSTELESGSWYGELSADRQLSRQHFRTEKNAVVSSTETTSCHDPPSHLELPSSSNLKHARCRTMQSPFPSPHTEKDKGNALIRPLQQFCPTRSRALQDCHLSHEDDWCIPQHTAGLHSDGAENDHEDWPSQTGAETAEVHRKERNRNVLQSAARSLPTQDFEPTAALTNVCWSGTVSEGRPLFSITHESSAVSCRDSEGRPKVSSSQGIAHFEHSPRDGSVVGGLNALMSSQDTKRLSSDIGLSRRPPASCCLPSRSGADKPKEDCPDTRATPKSAEHAEELWNSEGADKRHIQTSAIPCGAETKKQRKGVEKRTPKSSRSSASETGPTKPPSSSLKRGLSGTSSSTSGGLTFHESSRISVSCDSLSGSSGADSVDMGLSEDSCSASPVLLAEAAHPVDPSKCLVTEIRSEPHEEKAAATGWFRSNANEPRSCRRQRGETNCRSASGLDSESMTDVPGLHQSYRLGSEQIMGHSVEVTKALESQSGDSSISPEKPEQSFPCSSSSCRNVEPSDDKDADLAGPSIGTHIILKGNHDGSDAPECGLQNVREAATPHQKERTLPPLPPNDMALALQEAKLRWQIQYYAAMHKYYSMQLQQGAMDPSEEPEDRLLPRASFHDILCEGVAVDEDPMQMSMEELLAQSTSVFEETGAPHQ</sequence>
<feature type="compositionally biased region" description="Polar residues" evidence="2">
    <location>
        <begin position="1089"/>
        <end position="1103"/>
    </location>
</feature>
<feature type="compositionally biased region" description="Basic and acidic residues" evidence="2">
    <location>
        <begin position="586"/>
        <end position="595"/>
    </location>
</feature>
<gene>
    <name evidence="3" type="ORF">BN1205_005350</name>
</gene>
<feature type="compositionally biased region" description="Basic and acidic residues" evidence="2">
    <location>
        <begin position="925"/>
        <end position="942"/>
    </location>
</feature>
<feature type="region of interest" description="Disordered" evidence="2">
    <location>
        <begin position="1131"/>
        <end position="1172"/>
    </location>
</feature>
<feature type="coiled-coil region" evidence="1">
    <location>
        <begin position="208"/>
        <end position="308"/>
    </location>
</feature>
<feature type="region of interest" description="Disordered" evidence="2">
    <location>
        <begin position="350"/>
        <end position="372"/>
    </location>
</feature>
<feature type="region of interest" description="Disordered" evidence="2">
    <location>
        <begin position="549"/>
        <end position="627"/>
    </location>
</feature>
<feature type="compositionally biased region" description="Basic and acidic residues" evidence="2">
    <location>
        <begin position="908"/>
        <end position="918"/>
    </location>
</feature>
<dbReference type="EMBL" id="LN714502">
    <property type="protein sequence ID" value="CEL78340.1"/>
    <property type="molecule type" value="Genomic_DNA"/>
</dbReference>
<feature type="compositionally biased region" description="Low complexity" evidence="2">
    <location>
        <begin position="983"/>
        <end position="1002"/>
    </location>
</feature>
<feature type="compositionally biased region" description="Basic and acidic residues" evidence="2">
    <location>
        <begin position="953"/>
        <end position="965"/>
    </location>
</feature>
<reference evidence="3" key="1">
    <citation type="journal article" date="2015" name="PLoS ONE">
        <title>Comprehensive Evaluation of Toxoplasma gondii VEG and Neospora caninum LIV Genomes with Tachyzoite Stage Transcriptome and Proteome Defines Novel Transcript Features.</title>
        <authorList>
            <person name="Ramaprasad A."/>
            <person name="Mourier T."/>
            <person name="Naeem R."/>
            <person name="Malas T.B."/>
            <person name="Moussa E."/>
            <person name="Panigrahi A."/>
            <person name="Vermont S.J."/>
            <person name="Otto T.D."/>
            <person name="Wastling J."/>
            <person name="Pain A."/>
        </authorList>
    </citation>
    <scope>NUCLEOTIDE SEQUENCE</scope>
    <source>
        <strain evidence="3">VEG</strain>
    </source>
</reference>
<feature type="compositionally biased region" description="Polar residues" evidence="2">
    <location>
        <begin position="968"/>
        <end position="977"/>
    </location>
</feature>
<feature type="region of interest" description="Disordered" evidence="2">
    <location>
        <begin position="845"/>
        <end position="873"/>
    </location>
</feature>
<evidence type="ECO:0000313" key="3">
    <source>
        <dbReference type="EMBL" id="CEL78340.1"/>
    </source>
</evidence>
<feature type="region of interest" description="Disordered" evidence="2">
    <location>
        <begin position="1078"/>
        <end position="1106"/>
    </location>
</feature>
<feature type="compositionally biased region" description="Basic and acidic residues" evidence="2">
    <location>
        <begin position="769"/>
        <end position="778"/>
    </location>
</feature>